<comment type="caution">
    <text evidence="3">The sequence shown here is derived from an EMBL/GenBank/DDBJ whole genome shotgun (WGS) entry which is preliminary data.</text>
</comment>
<evidence type="ECO:0000256" key="2">
    <source>
        <dbReference type="SAM" id="Phobius"/>
    </source>
</evidence>
<feature type="transmembrane region" description="Helical" evidence="2">
    <location>
        <begin position="59"/>
        <end position="81"/>
    </location>
</feature>
<evidence type="ECO:0000256" key="1">
    <source>
        <dbReference type="SAM" id="MobiDB-lite"/>
    </source>
</evidence>
<keyword evidence="2" id="KW-0812">Transmembrane</keyword>
<name>A0ABT1LXT8_9MYCO</name>
<sequence length="231" mass="24688">MDDDDPEKRIAELEAGLSDHPHAPPPPRPSGWETYVPGSVVGQQGPTVVKRGGLRFLPVAMLVFGLVVPAVIGGIVFFAVVDPFAPDVKEQSADGLTAILESMREEFGDTMGYELHVYPEHAVLDRRKPGSDTVMNTFTYRDGDWNSWESESPVFSEDHVADLSRFDAAAVAATLARAAEQLGIPAEDSVFLAIEGGETGLRMSIRANSPVGGDMDITPDGSVVELRPAGG</sequence>
<protein>
    <submittedName>
        <fullName evidence="3">Uncharacterized protein</fullName>
    </submittedName>
</protein>
<keyword evidence="4" id="KW-1185">Reference proteome</keyword>
<dbReference type="RefSeq" id="WP_255057839.1">
    <property type="nucleotide sequence ID" value="NZ_JANDBD010000001.1"/>
</dbReference>
<feature type="region of interest" description="Disordered" evidence="1">
    <location>
        <begin position="1"/>
        <end position="31"/>
    </location>
</feature>
<dbReference type="EMBL" id="JANDBD010000001">
    <property type="protein sequence ID" value="MCP9270869.1"/>
    <property type="molecule type" value="Genomic_DNA"/>
</dbReference>
<evidence type="ECO:0000313" key="4">
    <source>
        <dbReference type="Proteomes" id="UP001651690"/>
    </source>
</evidence>
<dbReference type="Proteomes" id="UP001651690">
    <property type="component" value="Unassembled WGS sequence"/>
</dbReference>
<keyword evidence="2" id="KW-0472">Membrane</keyword>
<feature type="compositionally biased region" description="Basic and acidic residues" evidence="1">
    <location>
        <begin position="1"/>
        <end position="22"/>
    </location>
</feature>
<evidence type="ECO:0000313" key="3">
    <source>
        <dbReference type="EMBL" id="MCP9270869.1"/>
    </source>
</evidence>
<accession>A0ABT1LXT8</accession>
<proteinExistence type="predicted"/>
<reference evidence="3 4" key="1">
    <citation type="submission" date="2022-06" db="EMBL/GenBank/DDBJ databases">
        <title>Mycolicibacterium sp. CAU 1645 isolated from seawater.</title>
        <authorList>
            <person name="Kim W."/>
        </authorList>
    </citation>
    <scope>NUCLEOTIDE SEQUENCE [LARGE SCALE GENOMIC DNA]</scope>
    <source>
        <strain evidence="3 4">CAU 1645</strain>
    </source>
</reference>
<gene>
    <name evidence="3" type="ORF">NM203_01575</name>
</gene>
<keyword evidence="2" id="KW-1133">Transmembrane helix</keyword>
<organism evidence="3 4">
    <name type="scientific">Mycolicibacterium arenosum</name>
    <dbReference type="NCBI Taxonomy" id="2952157"/>
    <lineage>
        <taxon>Bacteria</taxon>
        <taxon>Bacillati</taxon>
        <taxon>Actinomycetota</taxon>
        <taxon>Actinomycetes</taxon>
        <taxon>Mycobacteriales</taxon>
        <taxon>Mycobacteriaceae</taxon>
        <taxon>Mycolicibacterium</taxon>
    </lineage>
</organism>